<feature type="domain" description="RNA polymerase sigma-70 region 2" evidence="6">
    <location>
        <begin position="47"/>
        <end position="115"/>
    </location>
</feature>
<feature type="domain" description="RNA polymerase sigma factor 70 region 4 type 2" evidence="7">
    <location>
        <begin position="154"/>
        <end position="207"/>
    </location>
</feature>
<dbReference type="Pfam" id="PF08281">
    <property type="entry name" value="Sigma70_r4_2"/>
    <property type="match status" value="1"/>
</dbReference>
<dbReference type="SUPFAM" id="SSF88946">
    <property type="entry name" value="Sigma2 domain of RNA polymerase sigma factors"/>
    <property type="match status" value="1"/>
</dbReference>
<keyword evidence="5" id="KW-0804">Transcription</keyword>
<dbReference type="CDD" id="cd06171">
    <property type="entry name" value="Sigma70_r4"/>
    <property type="match status" value="1"/>
</dbReference>
<dbReference type="STRING" id="530564.Psta_1265"/>
<dbReference type="AlphaFoldDB" id="D2QW68"/>
<dbReference type="Gene3D" id="1.10.10.10">
    <property type="entry name" value="Winged helix-like DNA-binding domain superfamily/Winged helix DNA-binding domain"/>
    <property type="match status" value="1"/>
</dbReference>
<keyword evidence="3" id="KW-0731">Sigma factor</keyword>
<reference evidence="8 9" key="1">
    <citation type="journal article" date="2009" name="Stand. Genomic Sci.">
        <title>Complete genome sequence of Pirellula staleyi type strain (ATCC 27377).</title>
        <authorList>
            <person name="Clum A."/>
            <person name="Tindall B.J."/>
            <person name="Sikorski J."/>
            <person name="Ivanova N."/>
            <person name="Mavrommatis K."/>
            <person name="Lucas S."/>
            <person name="Glavina del Rio T."/>
            <person name="Nolan M."/>
            <person name="Chen F."/>
            <person name="Tice H."/>
            <person name="Pitluck S."/>
            <person name="Cheng J.F."/>
            <person name="Chertkov O."/>
            <person name="Brettin T."/>
            <person name="Han C."/>
            <person name="Detter J.C."/>
            <person name="Kuske C."/>
            <person name="Bruce D."/>
            <person name="Goodwin L."/>
            <person name="Ovchinikova G."/>
            <person name="Pati A."/>
            <person name="Mikhailova N."/>
            <person name="Chen A."/>
            <person name="Palaniappan K."/>
            <person name="Land M."/>
            <person name="Hauser L."/>
            <person name="Chang Y.J."/>
            <person name="Jeffries C.D."/>
            <person name="Chain P."/>
            <person name="Rohde M."/>
            <person name="Goker M."/>
            <person name="Bristow J."/>
            <person name="Eisen J.A."/>
            <person name="Markowitz V."/>
            <person name="Hugenholtz P."/>
            <person name="Kyrpides N.C."/>
            <person name="Klenk H.P."/>
            <person name="Lapidus A."/>
        </authorList>
    </citation>
    <scope>NUCLEOTIDE SEQUENCE [LARGE SCALE GENOMIC DNA]</scope>
    <source>
        <strain evidence="9">ATCC 27377 / DSM 6068 / ICPB 4128</strain>
    </source>
</reference>
<dbReference type="EMBL" id="CP001848">
    <property type="protein sequence ID" value="ADB15943.1"/>
    <property type="molecule type" value="Genomic_DNA"/>
</dbReference>
<accession>D2QW68</accession>
<keyword evidence="9" id="KW-1185">Reference proteome</keyword>
<dbReference type="HOGENOM" id="CLU_047691_3_0_0"/>
<evidence type="ECO:0000256" key="5">
    <source>
        <dbReference type="ARBA" id="ARBA00023163"/>
    </source>
</evidence>
<dbReference type="KEGG" id="psl:Psta_1265"/>
<evidence type="ECO:0000313" key="9">
    <source>
        <dbReference type="Proteomes" id="UP000001887"/>
    </source>
</evidence>
<evidence type="ECO:0000313" key="8">
    <source>
        <dbReference type="EMBL" id="ADB15943.1"/>
    </source>
</evidence>
<dbReference type="Pfam" id="PF04542">
    <property type="entry name" value="Sigma70_r2"/>
    <property type="match status" value="1"/>
</dbReference>
<dbReference type="InterPro" id="IPR013249">
    <property type="entry name" value="RNA_pol_sigma70_r4_t2"/>
</dbReference>
<dbReference type="GO" id="GO:0006352">
    <property type="term" value="P:DNA-templated transcription initiation"/>
    <property type="evidence" value="ECO:0007669"/>
    <property type="project" value="InterPro"/>
</dbReference>
<name>D2QW68_PIRSD</name>
<dbReference type="eggNOG" id="COG1595">
    <property type="taxonomic scope" value="Bacteria"/>
</dbReference>
<comment type="similarity">
    <text evidence="1">Belongs to the sigma-70 factor family. ECF subfamily.</text>
</comment>
<gene>
    <name evidence="8" type="ordered locus">Psta_1265</name>
</gene>
<sequence>MVPSRTDLLSLVSSAKGFAVSRGDLDREPQQLARAIASGDRAASEQLVRQYGAQVLAVARRMLGRDDDAADALQDTFVAAARGLGNFRGEAELGTWLHRIAVNVCLMKLRKNRRRPTVSLDELLPHFDATGHHQGGVLAWKRSPLELLCSEESREQVRSCIDRLPDDFRSILLLRDLEELDTAETARILEISEGAVKTRLHRARAALRTLLTPLMKGSSA</sequence>
<dbReference type="GO" id="GO:0016987">
    <property type="term" value="F:sigma factor activity"/>
    <property type="evidence" value="ECO:0007669"/>
    <property type="project" value="UniProtKB-KW"/>
</dbReference>
<dbReference type="InterPro" id="IPR039425">
    <property type="entry name" value="RNA_pol_sigma-70-like"/>
</dbReference>
<dbReference type="PANTHER" id="PTHR43133">
    <property type="entry name" value="RNA POLYMERASE ECF-TYPE SIGMA FACTO"/>
    <property type="match status" value="1"/>
</dbReference>
<evidence type="ECO:0000256" key="4">
    <source>
        <dbReference type="ARBA" id="ARBA00023125"/>
    </source>
</evidence>
<dbReference type="Gene3D" id="1.10.1740.10">
    <property type="match status" value="1"/>
</dbReference>
<evidence type="ECO:0000259" key="7">
    <source>
        <dbReference type="Pfam" id="PF08281"/>
    </source>
</evidence>
<proteinExistence type="inferred from homology"/>
<dbReference type="NCBIfam" id="TIGR02937">
    <property type="entry name" value="sigma70-ECF"/>
    <property type="match status" value="1"/>
</dbReference>
<evidence type="ECO:0000256" key="3">
    <source>
        <dbReference type="ARBA" id="ARBA00023082"/>
    </source>
</evidence>
<dbReference type="Proteomes" id="UP000001887">
    <property type="component" value="Chromosome"/>
</dbReference>
<dbReference type="OrthoDB" id="9780326at2"/>
<keyword evidence="4" id="KW-0238">DNA-binding</keyword>
<keyword evidence="2" id="KW-0805">Transcription regulation</keyword>
<evidence type="ECO:0000256" key="1">
    <source>
        <dbReference type="ARBA" id="ARBA00010641"/>
    </source>
</evidence>
<evidence type="ECO:0000256" key="2">
    <source>
        <dbReference type="ARBA" id="ARBA00023015"/>
    </source>
</evidence>
<dbReference type="InterPro" id="IPR013325">
    <property type="entry name" value="RNA_pol_sigma_r2"/>
</dbReference>
<dbReference type="SUPFAM" id="SSF88659">
    <property type="entry name" value="Sigma3 and sigma4 domains of RNA polymerase sigma factors"/>
    <property type="match status" value="1"/>
</dbReference>
<dbReference type="GO" id="GO:0003677">
    <property type="term" value="F:DNA binding"/>
    <property type="evidence" value="ECO:0007669"/>
    <property type="project" value="UniProtKB-KW"/>
</dbReference>
<dbReference type="InterPro" id="IPR013324">
    <property type="entry name" value="RNA_pol_sigma_r3/r4-like"/>
</dbReference>
<dbReference type="InterPro" id="IPR007627">
    <property type="entry name" value="RNA_pol_sigma70_r2"/>
</dbReference>
<protein>
    <submittedName>
        <fullName evidence="8">RNA polymerase, sigma-24 subunit, ECF subfamily</fullName>
    </submittedName>
</protein>
<dbReference type="InterPro" id="IPR036388">
    <property type="entry name" value="WH-like_DNA-bd_sf"/>
</dbReference>
<organism evidence="8 9">
    <name type="scientific">Pirellula staleyi (strain ATCC 27377 / DSM 6068 / ICPB 4128)</name>
    <name type="common">Pirella staleyi</name>
    <dbReference type="NCBI Taxonomy" id="530564"/>
    <lineage>
        <taxon>Bacteria</taxon>
        <taxon>Pseudomonadati</taxon>
        <taxon>Planctomycetota</taxon>
        <taxon>Planctomycetia</taxon>
        <taxon>Pirellulales</taxon>
        <taxon>Pirellulaceae</taxon>
        <taxon>Pirellula</taxon>
    </lineage>
</organism>
<dbReference type="PANTHER" id="PTHR43133:SF8">
    <property type="entry name" value="RNA POLYMERASE SIGMA FACTOR HI_1459-RELATED"/>
    <property type="match status" value="1"/>
</dbReference>
<dbReference type="InterPro" id="IPR014284">
    <property type="entry name" value="RNA_pol_sigma-70_dom"/>
</dbReference>
<evidence type="ECO:0000259" key="6">
    <source>
        <dbReference type="Pfam" id="PF04542"/>
    </source>
</evidence>